<dbReference type="Gene3D" id="1.10.490.10">
    <property type="entry name" value="Globins"/>
    <property type="match status" value="1"/>
</dbReference>
<dbReference type="CDD" id="cd08916">
    <property type="entry name" value="TrHb3_P"/>
    <property type="match status" value="1"/>
</dbReference>
<reference evidence="6" key="1">
    <citation type="submission" date="2018-08" db="EMBL/GenBank/DDBJ databases">
        <title>Mucilaginibacter sp. MYSH2.</title>
        <authorList>
            <person name="Seo T."/>
        </authorList>
    </citation>
    <scope>NUCLEOTIDE SEQUENCE [LARGE SCALE GENOMIC DNA]</scope>
    <source>
        <strain evidence="6">KIRAN</strain>
    </source>
</reference>
<evidence type="ECO:0000313" key="5">
    <source>
        <dbReference type="EMBL" id="RIJ37850.1"/>
    </source>
</evidence>
<comment type="caution">
    <text evidence="5">The sequence shown here is derived from an EMBL/GenBank/DDBJ whole genome shotgun (WGS) entry which is preliminary data.</text>
</comment>
<dbReference type="InterPro" id="IPR009050">
    <property type="entry name" value="Globin-like_sf"/>
</dbReference>
<keyword evidence="4" id="KW-0408">Iron</keyword>
<dbReference type="SUPFAM" id="SSF46458">
    <property type="entry name" value="Globin-like"/>
    <property type="match status" value="1"/>
</dbReference>
<dbReference type="InterPro" id="IPR001486">
    <property type="entry name" value="Hemoglobin_trunc"/>
</dbReference>
<evidence type="ECO:0000256" key="3">
    <source>
        <dbReference type="ARBA" id="ARBA00022723"/>
    </source>
</evidence>
<dbReference type="GO" id="GO:0046872">
    <property type="term" value="F:metal ion binding"/>
    <property type="evidence" value="ECO:0007669"/>
    <property type="project" value="UniProtKB-KW"/>
</dbReference>
<keyword evidence="6" id="KW-1185">Reference proteome</keyword>
<sequence length="126" mass="14537">MKRDITTEEDIKLLVDTFYTSISQHPLLAPVFNDFAKVDWASHLPVMYSFWSSLLLGSVTYAGRPFPKHARLPIKQEHFTAWLNLFIKTVDDLFEGNKAEEAKQKAMNIARVFQMRMGLFSLLDQA</sequence>
<dbReference type="OrthoDB" id="25954at2"/>
<keyword evidence="3" id="KW-0479">Metal-binding</keyword>
<dbReference type="Pfam" id="PF01152">
    <property type="entry name" value="Bac_globin"/>
    <property type="match status" value="1"/>
</dbReference>
<dbReference type="Proteomes" id="UP000266005">
    <property type="component" value="Unassembled WGS sequence"/>
</dbReference>
<evidence type="ECO:0000256" key="1">
    <source>
        <dbReference type="ARBA" id="ARBA00022448"/>
    </source>
</evidence>
<keyword evidence="1" id="KW-0813">Transport</keyword>
<dbReference type="EMBL" id="QWGE01000003">
    <property type="protein sequence ID" value="RIJ37850.1"/>
    <property type="molecule type" value="Genomic_DNA"/>
</dbReference>
<dbReference type="InterPro" id="IPR012292">
    <property type="entry name" value="Globin/Proto"/>
</dbReference>
<evidence type="ECO:0000256" key="4">
    <source>
        <dbReference type="ARBA" id="ARBA00023004"/>
    </source>
</evidence>
<evidence type="ECO:0000313" key="6">
    <source>
        <dbReference type="Proteomes" id="UP000266005"/>
    </source>
</evidence>
<gene>
    <name evidence="5" type="ORF">D1627_08890</name>
</gene>
<dbReference type="GO" id="GO:0019825">
    <property type="term" value="F:oxygen binding"/>
    <property type="evidence" value="ECO:0007669"/>
    <property type="project" value="InterPro"/>
</dbReference>
<dbReference type="GO" id="GO:0020037">
    <property type="term" value="F:heme binding"/>
    <property type="evidence" value="ECO:0007669"/>
    <property type="project" value="InterPro"/>
</dbReference>
<evidence type="ECO:0000256" key="2">
    <source>
        <dbReference type="ARBA" id="ARBA00022617"/>
    </source>
</evidence>
<organism evidence="5 6">
    <name type="scientific">Pontibacter oryzae</name>
    <dbReference type="NCBI Taxonomy" id="2304593"/>
    <lineage>
        <taxon>Bacteria</taxon>
        <taxon>Pseudomonadati</taxon>
        <taxon>Bacteroidota</taxon>
        <taxon>Cytophagia</taxon>
        <taxon>Cytophagales</taxon>
        <taxon>Hymenobacteraceae</taxon>
        <taxon>Pontibacter</taxon>
    </lineage>
</organism>
<protein>
    <submittedName>
        <fullName evidence="5">Group III truncated hemoglobin</fullName>
    </submittedName>
</protein>
<proteinExistence type="predicted"/>
<dbReference type="AlphaFoldDB" id="A0A399S181"/>
<keyword evidence="2" id="KW-0349">Heme</keyword>
<accession>A0A399S181</accession>
<name>A0A399S181_9BACT</name>
<dbReference type="RefSeq" id="WP_119432505.1">
    <property type="nucleotide sequence ID" value="NZ_QWGE01000003.1"/>
</dbReference>